<dbReference type="OrthoDB" id="37659at2759"/>
<gene>
    <name evidence="1" type="ORF">GLOTRDRAFT_133629</name>
</gene>
<dbReference type="Pfam" id="PF20174">
    <property type="entry name" value="DUF6540"/>
    <property type="match status" value="1"/>
</dbReference>
<dbReference type="EMBL" id="KB469313">
    <property type="protein sequence ID" value="EPQ50889.1"/>
    <property type="molecule type" value="Genomic_DNA"/>
</dbReference>
<reference evidence="1 2" key="1">
    <citation type="journal article" date="2012" name="Science">
        <title>The Paleozoic origin of enzymatic lignin decomposition reconstructed from 31 fungal genomes.</title>
        <authorList>
            <person name="Floudas D."/>
            <person name="Binder M."/>
            <person name="Riley R."/>
            <person name="Barry K."/>
            <person name="Blanchette R.A."/>
            <person name="Henrissat B."/>
            <person name="Martinez A.T."/>
            <person name="Otillar R."/>
            <person name="Spatafora J.W."/>
            <person name="Yadav J.S."/>
            <person name="Aerts A."/>
            <person name="Benoit I."/>
            <person name="Boyd A."/>
            <person name="Carlson A."/>
            <person name="Copeland A."/>
            <person name="Coutinho P.M."/>
            <person name="de Vries R.P."/>
            <person name="Ferreira P."/>
            <person name="Findley K."/>
            <person name="Foster B."/>
            <person name="Gaskell J."/>
            <person name="Glotzer D."/>
            <person name="Gorecki P."/>
            <person name="Heitman J."/>
            <person name="Hesse C."/>
            <person name="Hori C."/>
            <person name="Igarashi K."/>
            <person name="Jurgens J.A."/>
            <person name="Kallen N."/>
            <person name="Kersten P."/>
            <person name="Kohler A."/>
            <person name="Kuees U."/>
            <person name="Kumar T.K.A."/>
            <person name="Kuo A."/>
            <person name="LaButti K."/>
            <person name="Larrondo L.F."/>
            <person name="Lindquist E."/>
            <person name="Ling A."/>
            <person name="Lombard V."/>
            <person name="Lucas S."/>
            <person name="Lundell T."/>
            <person name="Martin R."/>
            <person name="McLaughlin D.J."/>
            <person name="Morgenstern I."/>
            <person name="Morin E."/>
            <person name="Murat C."/>
            <person name="Nagy L.G."/>
            <person name="Nolan M."/>
            <person name="Ohm R.A."/>
            <person name="Patyshakuliyeva A."/>
            <person name="Rokas A."/>
            <person name="Ruiz-Duenas F.J."/>
            <person name="Sabat G."/>
            <person name="Salamov A."/>
            <person name="Samejima M."/>
            <person name="Schmutz J."/>
            <person name="Slot J.C."/>
            <person name="St John F."/>
            <person name="Stenlid J."/>
            <person name="Sun H."/>
            <person name="Sun S."/>
            <person name="Syed K."/>
            <person name="Tsang A."/>
            <person name="Wiebenga A."/>
            <person name="Young D."/>
            <person name="Pisabarro A."/>
            <person name="Eastwood D.C."/>
            <person name="Martin F."/>
            <person name="Cullen D."/>
            <person name="Grigoriev I.V."/>
            <person name="Hibbett D.S."/>
        </authorList>
    </citation>
    <scope>NUCLEOTIDE SEQUENCE [LARGE SCALE GENOMIC DNA]</scope>
    <source>
        <strain evidence="1 2">ATCC 11539</strain>
    </source>
</reference>
<keyword evidence="2" id="KW-1185">Reference proteome</keyword>
<accession>S7REI2</accession>
<dbReference type="GeneID" id="19302762"/>
<evidence type="ECO:0000313" key="1">
    <source>
        <dbReference type="EMBL" id="EPQ50889.1"/>
    </source>
</evidence>
<evidence type="ECO:0000313" key="2">
    <source>
        <dbReference type="Proteomes" id="UP000030669"/>
    </source>
</evidence>
<dbReference type="Proteomes" id="UP000030669">
    <property type="component" value="Unassembled WGS sequence"/>
</dbReference>
<dbReference type="AlphaFoldDB" id="S7REI2"/>
<dbReference type="HOGENOM" id="CLU_2277806_0_0_1"/>
<dbReference type="KEGG" id="gtr:GLOTRDRAFT_133629"/>
<name>S7REI2_GLOTA</name>
<protein>
    <submittedName>
        <fullName evidence="1">Uncharacterized protein</fullName>
    </submittedName>
</protein>
<dbReference type="InterPro" id="IPR046670">
    <property type="entry name" value="DUF6540"/>
</dbReference>
<sequence length="102" mass="11416">MLYGTPVEVDGFPRHWEVKVTPHRNPASSSSFLAMVEVGQVDADKVDDLVGCIKRKVSVDNRRDDWNCQSYITAVVRRLEDLGICDEGAAGTLTQLLRNARR</sequence>
<proteinExistence type="predicted"/>
<organism evidence="1 2">
    <name type="scientific">Gloeophyllum trabeum (strain ATCC 11539 / FP-39264 / Madison 617)</name>
    <name type="common">Brown rot fungus</name>
    <dbReference type="NCBI Taxonomy" id="670483"/>
    <lineage>
        <taxon>Eukaryota</taxon>
        <taxon>Fungi</taxon>
        <taxon>Dikarya</taxon>
        <taxon>Basidiomycota</taxon>
        <taxon>Agaricomycotina</taxon>
        <taxon>Agaricomycetes</taxon>
        <taxon>Gloeophyllales</taxon>
        <taxon>Gloeophyllaceae</taxon>
        <taxon>Gloeophyllum</taxon>
    </lineage>
</organism>
<dbReference type="RefSeq" id="XP_007870765.1">
    <property type="nucleotide sequence ID" value="XM_007872574.1"/>
</dbReference>